<dbReference type="Gene3D" id="3.40.190.10">
    <property type="entry name" value="Periplasmic binding protein-like II"/>
    <property type="match status" value="2"/>
</dbReference>
<dbReference type="RefSeq" id="WP_186942774.1">
    <property type="nucleotide sequence ID" value="NZ_JACOGA010000013.1"/>
</dbReference>
<gene>
    <name evidence="2" type="ORF">H8K55_14460</name>
</gene>
<evidence type="ECO:0000313" key="2">
    <source>
        <dbReference type="EMBL" id="MBC3874791.1"/>
    </source>
</evidence>
<feature type="signal peptide" evidence="1">
    <location>
        <begin position="1"/>
        <end position="27"/>
    </location>
</feature>
<comment type="caution">
    <text evidence="2">The sequence shown here is derived from an EMBL/GenBank/DDBJ whole genome shotgun (WGS) entry which is preliminary data.</text>
</comment>
<accession>A0ABR6YE03</accession>
<keyword evidence="1" id="KW-0732">Signal</keyword>
<proteinExistence type="predicted"/>
<evidence type="ECO:0000256" key="1">
    <source>
        <dbReference type="SAM" id="SignalP"/>
    </source>
</evidence>
<keyword evidence="3" id="KW-1185">Reference proteome</keyword>
<reference evidence="2 3" key="1">
    <citation type="submission" date="2020-08" db="EMBL/GenBank/DDBJ databases">
        <title>Novel species isolated from subtropical streams in China.</title>
        <authorList>
            <person name="Lu H."/>
        </authorList>
    </citation>
    <scope>NUCLEOTIDE SEQUENCE [LARGE SCALE GENOMIC DNA]</scope>
    <source>
        <strain evidence="2 3">LX15W</strain>
    </source>
</reference>
<dbReference type="SUPFAM" id="SSF53850">
    <property type="entry name" value="Periplasmic binding protein-like II"/>
    <property type="match status" value="1"/>
</dbReference>
<dbReference type="EMBL" id="JACOGA010000013">
    <property type="protein sequence ID" value="MBC3874791.1"/>
    <property type="molecule type" value="Genomic_DNA"/>
</dbReference>
<protein>
    <submittedName>
        <fullName evidence="2">Transporter substrate-binding domain-containing protein</fullName>
    </submittedName>
</protein>
<feature type="chain" id="PRO_5046814429" evidence="1">
    <location>
        <begin position="28"/>
        <end position="292"/>
    </location>
</feature>
<organism evidence="2 3">
    <name type="scientific">Undibacterium flavidum</name>
    <dbReference type="NCBI Taxonomy" id="2762297"/>
    <lineage>
        <taxon>Bacteria</taxon>
        <taxon>Pseudomonadati</taxon>
        <taxon>Pseudomonadota</taxon>
        <taxon>Betaproteobacteria</taxon>
        <taxon>Burkholderiales</taxon>
        <taxon>Oxalobacteraceae</taxon>
        <taxon>Undibacterium</taxon>
    </lineage>
</organism>
<name>A0ABR6YE03_9BURK</name>
<evidence type="ECO:0000313" key="3">
    <source>
        <dbReference type="Proteomes" id="UP000624279"/>
    </source>
</evidence>
<dbReference type="Proteomes" id="UP000624279">
    <property type="component" value="Unassembled WGS sequence"/>
</dbReference>
<sequence>MYRRFHLQQMFGVFCVLCLLSFIPAQAQEPLEIRLPKLDVKNDPTEDYVRELLQAIVQHSARPYQLIKSPGRMLQARSIYEMTRENGNIDILWTMTTDDREKKLIPIRLPIEKGLLGWRISLITEKNKAAFSTVKRTEDLQQFTAGQGKDWPDVGILKANQLSVLTSNAYDPLFAMLAAGRFDYFPRSVFEIWGDVKHHSEHKFIVEESFILHYQTACYFFVTPRRPQLAEDLRLGFEKIIANGIFEHLFQKYHKASIERAKFKQRVVINLKNPLLNPASMALNRTELWFHP</sequence>